<accession>A0A930YXE2</accession>
<proteinExistence type="predicted"/>
<gene>
    <name evidence="1" type="ORF">IC612_09425</name>
</gene>
<comment type="caution">
    <text evidence="1">The sequence shown here is derived from an EMBL/GenBank/DDBJ whole genome shotgun (WGS) entry which is preliminary data.</text>
</comment>
<evidence type="ECO:0000313" key="1">
    <source>
        <dbReference type="EMBL" id="MBF5028016.1"/>
    </source>
</evidence>
<dbReference type="Proteomes" id="UP000694480">
    <property type="component" value="Unassembled WGS sequence"/>
</dbReference>
<reference evidence="1" key="1">
    <citation type="submission" date="2020-11" db="EMBL/GenBank/DDBJ databases">
        <title>Genome seq and assembly of Planobacterium sp.</title>
        <authorList>
            <person name="Chhetri G."/>
        </authorList>
    </citation>
    <scope>NUCLEOTIDE SEQUENCE</scope>
    <source>
        <strain evidence="1">GCR5</strain>
    </source>
</reference>
<keyword evidence="2" id="KW-1185">Reference proteome</keyword>
<organism evidence="1 2">
    <name type="scientific">Planobacterium oryzisoli</name>
    <dbReference type="NCBI Taxonomy" id="2771435"/>
    <lineage>
        <taxon>Bacteria</taxon>
        <taxon>Pseudomonadati</taxon>
        <taxon>Bacteroidota</taxon>
        <taxon>Flavobacteriia</taxon>
        <taxon>Flavobacteriales</taxon>
        <taxon>Weeksellaceae</taxon>
        <taxon>Chryseobacterium group</taxon>
        <taxon>Chryseobacterium</taxon>
    </lineage>
</organism>
<sequence length="177" mass="19873">MQQNELLTHGENRTRVVLLGGPQEITFLVKEALEMERPGQSYWTEKHTIRGEGEFLIVQTLDPVLAQSLRPNILFLLQPLSLEQFSAVLEQVTDGGIVVYDKDLNDVVLALGQGTNFYRHIPFDRMAEPVENYSTPIGMVPISESLAPVVPYLQGIEELLRHLGIQSEAFAEVLSMQ</sequence>
<evidence type="ECO:0000313" key="2">
    <source>
        <dbReference type="Proteomes" id="UP000694480"/>
    </source>
</evidence>
<dbReference type="RefSeq" id="WP_194739938.1">
    <property type="nucleotide sequence ID" value="NZ_JADKYY010000013.1"/>
</dbReference>
<dbReference type="EMBL" id="JADKYY010000013">
    <property type="protein sequence ID" value="MBF5028016.1"/>
    <property type="molecule type" value="Genomic_DNA"/>
</dbReference>
<protein>
    <submittedName>
        <fullName evidence="1">Uncharacterized protein</fullName>
    </submittedName>
</protein>
<name>A0A930YXE2_9FLAO</name>
<dbReference type="AlphaFoldDB" id="A0A930YXE2"/>